<feature type="chain" id="PRO_5041980229" evidence="1">
    <location>
        <begin position="18"/>
        <end position="124"/>
    </location>
</feature>
<keyword evidence="3" id="KW-1185">Reference proteome</keyword>
<sequence length="124" mass="14358">MWSAAAICYVLVVVVRVAPEQQLLKKYEYLNVDAILKNTRALNNYISCILGRGVCTPQGLDLKENIPLALRTSCVDCSDLQKKFIRKSSRFIMTQRPDDWEMIVRKFDPRGDYREGFYKFLDGD</sequence>
<accession>A0AAD7ZU72</accession>
<dbReference type="PANTHER" id="PTHR11257:SF13">
    <property type="entry name" value="GEO07322P1"/>
    <property type="match status" value="1"/>
</dbReference>
<protein>
    <submittedName>
        <fullName evidence="2">Uncharacterized protein</fullName>
    </submittedName>
</protein>
<dbReference type="EMBL" id="JASPKZ010007235">
    <property type="protein sequence ID" value="KAJ9585923.1"/>
    <property type="molecule type" value="Genomic_DNA"/>
</dbReference>
<reference evidence="2" key="2">
    <citation type="submission" date="2023-05" db="EMBL/GenBank/DDBJ databases">
        <authorList>
            <person name="Fouks B."/>
        </authorList>
    </citation>
    <scope>NUCLEOTIDE SEQUENCE</scope>
    <source>
        <strain evidence="2">Stay&amp;Tobe</strain>
        <tissue evidence="2">Testes</tissue>
    </source>
</reference>
<dbReference type="PANTHER" id="PTHR11257">
    <property type="entry name" value="CHEMOSENSORY PROTEIN-RELATED"/>
    <property type="match status" value="1"/>
</dbReference>
<feature type="signal peptide" evidence="1">
    <location>
        <begin position="1"/>
        <end position="17"/>
    </location>
</feature>
<comment type="caution">
    <text evidence="2">The sequence shown here is derived from an EMBL/GenBank/DDBJ whole genome shotgun (WGS) entry which is preliminary data.</text>
</comment>
<name>A0AAD7ZU72_DIPPU</name>
<gene>
    <name evidence="2" type="ORF">L9F63_020431</name>
</gene>
<dbReference type="Pfam" id="PF03392">
    <property type="entry name" value="OS-D"/>
    <property type="match status" value="1"/>
</dbReference>
<evidence type="ECO:0000256" key="1">
    <source>
        <dbReference type="SAM" id="SignalP"/>
    </source>
</evidence>
<dbReference type="InterPro" id="IPR036682">
    <property type="entry name" value="OS_D_A10/PebIII_sf"/>
</dbReference>
<organism evidence="2 3">
    <name type="scientific">Diploptera punctata</name>
    <name type="common">Pacific beetle cockroach</name>
    <dbReference type="NCBI Taxonomy" id="6984"/>
    <lineage>
        <taxon>Eukaryota</taxon>
        <taxon>Metazoa</taxon>
        <taxon>Ecdysozoa</taxon>
        <taxon>Arthropoda</taxon>
        <taxon>Hexapoda</taxon>
        <taxon>Insecta</taxon>
        <taxon>Pterygota</taxon>
        <taxon>Neoptera</taxon>
        <taxon>Polyneoptera</taxon>
        <taxon>Dictyoptera</taxon>
        <taxon>Blattodea</taxon>
        <taxon>Blaberoidea</taxon>
        <taxon>Blaberidae</taxon>
        <taxon>Diplopterinae</taxon>
        <taxon>Diploptera</taxon>
    </lineage>
</organism>
<dbReference type="AlphaFoldDB" id="A0AAD7ZU72"/>
<evidence type="ECO:0000313" key="2">
    <source>
        <dbReference type="EMBL" id="KAJ9585923.1"/>
    </source>
</evidence>
<dbReference type="Gene3D" id="1.10.2080.10">
    <property type="entry name" value="Insect odorant-binding protein A10/Ejaculatory bulb-specific protein 3"/>
    <property type="match status" value="1"/>
</dbReference>
<evidence type="ECO:0000313" key="3">
    <source>
        <dbReference type="Proteomes" id="UP001233999"/>
    </source>
</evidence>
<dbReference type="Proteomes" id="UP001233999">
    <property type="component" value="Unassembled WGS sequence"/>
</dbReference>
<reference evidence="2" key="1">
    <citation type="journal article" date="2023" name="IScience">
        <title>Live-bearing cockroach genome reveals convergent evolutionary mechanisms linked to viviparity in insects and beyond.</title>
        <authorList>
            <person name="Fouks B."/>
            <person name="Harrison M.C."/>
            <person name="Mikhailova A.A."/>
            <person name="Marchal E."/>
            <person name="English S."/>
            <person name="Carruthers M."/>
            <person name="Jennings E.C."/>
            <person name="Chiamaka E.L."/>
            <person name="Frigard R.A."/>
            <person name="Pippel M."/>
            <person name="Attardo G.M."/>
            <person name="Benoit J.B."/>
            <person name="Bornberg-Bauer E."/>
            <person name="Tobe S.S."/>
        </authorList>
    </citation>
    <scope>NUCLEOTIDE SEQUENCE</scope>
    <source>
        <strain evidence="2">Stay&amp;Tobe</strain>
    </source>
</reference>
<dbReference type="SUPFAM" id="SSF100910">
    <property type="entry name" value="Chemosensory protein Csp2"/>
    <property type="match status" value="1"/>
</dbReference>
<keyword evidence="1" id="KW-0732">Signal</keyword>
<dbReference type="InterPro" id="IPR005055">
    <property type="entry name" value="A10/PebIII"/>
</dbReference>
<proteinExistence type="predicted"/>